<evidence type="ECO:0000256" key="5">
    <source>
        <dbReference type="ARBA" id="ARBA00023163"/>
    </source>
</evidence>
<dbReference type="AlphaFoldDB" id="A0A8B6D0G9"/>
<dbReference type="OrthoDB" id="8964853at2759"/>
<evidence type="ECO:0000256" key="4">
    <source>
        <dbReference type="ARBA" id="ARBA00023159"/>
    </source>
</evidence>
<feature type="compositionally biased region" description="Acidic residues" evidence="7">
    <location>
        <begin position="1"/>
        <end position="19"/>
    </location>
</feature>
<dbReference type="Gene3D" id="4.10.280.10">
    <property type="entry name" value="Helix-loop-helix DNA-binding domain"/>
    <property type="match status" value="1"/>
</dbReference>
<keyword evidence="10" id="KW-1185">Reference proteome</keyword>
<dbReference type="InterPro" id="IPR036638">
    <property type="entry name" value="HLH_DNA-bd_sf"/>
</dbReference>
<evidence type="ECO:0000313" key="10">
    <source>
        <dbReference type="Proteomes" id="UP000596742"/>
    </source>
</evidence>
<keyword evidence="5" id="KW-0804">Transcription</keyword>
<evidence type="ECO:0000313" key="9">
    <source>
        <dbReference type="EMBL" id="VDI13207.1"/>
    </source>
</evidence>
<sequence length="173" mass="19569">MSDEDRDVDIESDEDDDELSSNANTQFMTQAEKRAHHNALERKRRDHIKDSFSSLRDSIPSLQGEKVSSVKEKYVQDTTALHERSSKVSRAQILKKAADYIQFIRRKNQGHQSDIDDLKKQNSTLEQQIRALEKARNTGQFAQSSSVGFDGSESESSVEGDLAGVRRKKLKTA</sequence>
<evidence type="ECO:0000256" key="6">
    <source>
        <dbReference type="ARBA" id="ARBA00023242"/>
    </source>
</evidence>
<evidence type="ECO:0000256" key="2">
    <source>
        <dbReference type="ARBA" id="ARBA00023015"/>
    </source>
</evidence>
<dbReference type="InterPro" id="IPR011598">
    <property type="entry name" value="bHLH_dom"/>
</dbReference>
<dbReference type="EMBL" id="UYJE01002739">
    <property type="protein sequence ID" value="VDI13207.1"/>
    <property type="molecule type" value="Genomic_DNA"/>
</dbReference>
<evidence type="ECO:0000256" key="3">
    <source>
        <dbReference type="ARBA" id="ARBA00023125"/>
    </source>
</evidence>
<comment type="similarity">
    <text evidence="1">Belongs to the MAX family.</text>
</comment>
<dbReference type="PANTHER" id="PTHR10328">
    <property type="entry name" value="PROTEIN MAX MYC-ASSOCIATED FACTOR X"/>
    <property type="match status" value="1"/>
</dbReference>
<dbReference type="PROSITE" id="PS50888">
    <property type="entry name" value="BHLH"/>
    <property type="match status" value="1"/>
</dbReference>
<dbReference type="Proteomes" id="UP000596742">
    <property type="component" value="Unassembled WGS sequence"/>
</dbReference>
<dbReference type="GO" id="GO:0046983">
    <property type="term" value="F:protein dimerization activity"/>
    <property type="evidence" value="ECO:0007669"/>
    <property type="project" value="InterPro"/>
</dbReference>
<dbReference type="CDD" id="cd11406">
    <property type="entry name" value="bHLHzip_Max"/>
    <property type="match status" value="1"/>
</dbReference>
<keyword evidence="2" id="KW-0805">Transcription regulation</keyword>
<gene>
    <name evidence="9" type="ORF">MGAL_10B064148</name>
</gene>
<proteinExistence type="inferred from homology"/>
<dbReference type="GO" id="GO:0090575">
    <property type="term" value="C:RNA polymerase II transcription regulator complex"/>
    <property type="evidence" value="ECO:0007669"/>
    <property type="project" value="TreeGrafter"/>
</dbReference>
<dbReference type="GO" id="GO:0003700">
    <property type="term" value="F:DNA-binding transcription factor activity"/>
    <property type="evidence" value="ECO:0007669"/>
    <property type="project" value="TreeGrafter"/>
</dbReference>
<keyword evidence="6" id="KW-0539">Nucleus</keyword>
<evidence type="ECO:0000259" key="8">
    <source>
        <dbReference type="PROSITE" id="PS50888"/>
    </source>
</evidence>
<name>A0A8B6D0G9_MYTGA</name>
<dbReference type="GO" id="GO:0003677">
    <property type="term" value="F:DNA binding"/>
    <property type="evidence" value="ECO:0007669"/>
    <property type="project" value="UniProtKB-KW"/>
</dbReference>
<organism evidence="9 10">
    <name type="scientific">Mytilus galloprovincialis</name>
    <name type="common">Mediterranean mussel</name>
    <dbReference type="NCBI Taxonomy" id="29158"/>
    <lineage>
        <taxon>Eukaryota</taxon>
        <taxon>Metazoa</taxon>
        <taxon>Spiralia</taxon>
        <taxon>Lophotrochozoa</taxon>
        <taxon>Mollusca</taxon>
        <taxon>Bivalvia</taxon>
        <taxon>Autobranchia</taxon>
        <taxon>Pteriomorphia</taxon>
        <taxon>Mytilida</taxon>
        <taxon>Mytiloidea</taxon>
        <taxon>Mytilidae</taxon>
        <taxon>Mytilinae</taxon>
        <taxon>Mytilus</taxon>
    </lineage>
</organism>
<dbReference type="SMART" id="SM00353">
    <property type="entry name" value="HLH"/>
    <property type="match status" value="1"/>
</dbReference>
<feature type="compositionally biased region" description="Basic and acidic residues" evidence="7">
    <location>
        <begin position="38"/>
        <end position="50"/>
    </location>
</feature>
<accession>A0A8B6D0G9</accession>
<feature type="domain" description="BHLH" evidence="8">
    <location>
        <begin position="32"/>
        <end position="104"/>
    </location>
</feature>
<protein>
    <submittedName>
        <fullName evidence="9">Max protein</fullName>
    </submittedName>
</protein>
<evidence type="ECO:0000256" key="1">
    <source>
        <dbReference type="ARBA" id="ARBA00007628"/>
    </source>
</evidence>
<reference evidence="9" key="1">
    <citation type="submission" date="2018-11" db="EMBL/GenBank/DDBJ databases">
        <authorList>
            <person name="Alioto T."/>
            <person name="Alioto T."/>
        </authorList>
    </citation>
    <scope>NUCLEOTIDE SEQUENCE</scope>
</reference>
<evidence type="ECO:0000256" key="7">
    <source>
        <dbReference type="SAM" id="MobiDB-lite"/>
    </source>
</evidence>
<dbReference type="SUPFAM" id="SSF47459">
    <property type="entry name" value="HLH, helix-loop-helix DNA-binding domain"/>
    <property type="match status" value="1"/>
</dbReference>
<feature type="region of interest" description="Disordered" evidence="7">
    <location>
        <begin position="136"/>
        <end position="173"/>
    </location>
</feature>
<comment type="caution">
    <text evidence="9">The sequence shown here is derived from an EMBL/GenBank/DDBJ whole genome shotgun (WGS) entry which is preliminary data.</text>
</comment>
<dbReference type="GO" id="GO:0045944">
    <property type="term" value="P:positive regulation of transcription by RNA polymerase II"/>
    <property type="evidence" value="ECO:0007669"/>
    <property type="project" value="TreeGrafter"/>
</dbReference>
<feature type="region of interest" description="Disordered" evidence="7">
    <location>
        <begin position="1"/>
        <end position="71"/>
    </location>
</feature>
<dbReference type="Pfam" id="PF00010">
    <property type="entry name" value="HLH"/>
    <property type="match status" value="1"/>
</dbReference>
<keyword evidence="4" id="KW-0010">Activator</keyword>
<keyword evidence="3" id="KW-0238">DNA-binding</keyword>
<dbReference type="PANTHER" id="PTHR10328:SF3">
    <property type="entry name" value="PROTEIN MAX"/>
    <property type="match status" value="1"/>
</dbReference>